<dbReference type="Pfam" id="PF06283">
    <property type="entry name" value="ThuA"/>
    <property type="match status" value="1"/>
</dbReference>
<feature type="domain" description="ThuA-like" evidence="2">
    <location>
        <begin position="89"/>
        <end position="278"/>
    </location>
</feature>
<comment type="caution">
    <text evidence="3">The sequence shown here is derived from an EMBL/GenBank/DDBJ whole genome shotgun (WGS) entry which is preliminary data.</text>
</comment>
<sequence length="318" mass="35469">MKFLLSLIPTLFLLCSCNPSAAPAAAPEEEDKPYIVFVTGDDEYRSEESMPMLARLVERELGARTKVLYALDSAGYINPNITDNIPGLEALDSADMMVCFLRWRNLPDDQAKHILDFAESGKPMAGFRTSTHSFMYKKDTLRQHLNNEWPAAVFGQQWITHHGHFADGHDPMTEVEVFPEAESPILNGVNGFPAYSWLYHVDGGKWTINPNASPLLKGTSLRSKHQEAGRLDQFPLSNPVAWTNDYKGAPVFFTTLGHPYDWKNPNMRKLALNGIAWALGKADKIPASGLNPEINGVYQPNNSGFGEKFKTGRKPEAF</sequence>
<evidence type="ECO:0000256" key="1">
    <source>
        <dbReference type="SAM" id="SignalP"/>
    </source>
</evidence>
<dbReference type="InterPro" id="IPR029010">
    <property type="entry name" value="ThuA-like"/>
</dbReference>
<dbReference type="PROSITE" id="PS51257">
    <property type="entry name" value="PROKAR_LIPOPROTEIN"/>
    <property type="match status" value="1"/>
</dbReference>
<gene>
    <name evidence="3" type="ORF">FUA23_07650</name>
</gene>
<keyword evidence="4" id="KW-1185">Reference proteome</keyword>
<feature type="chain" id="PRO_5022796570" description="ThuA-like domain-containing protein" evidence="1">
    <location>
        <begin position="22"/>
        <end position="318"/>
    </location>
</feature>
<organism evidence="3 4">
    <name type="scientific">Neolewinella aurantiaca</name>
    <dbReference type="NCBI Taxonomy" id="2602767"/>
    <lineage>
        <taxon>Bacteria</taxon>
        <taxon>Pseudomonadati</taxon>
        <taxon>Bacteroidota</taxon>
        <taxon>Saprospiria</taxon>
        <taxon>Saprospirales</taxon>
        <taxon>Lewinellaceae</taxon>
        <taxon>Neolewinella</taxon>
    </lineage>
</organism>
<dbReference type="EMBL" id="VOXD01000009">
    <property type="protein sequence ID" value="TXF90106.1"/>
    <property type="molecule type" value="Genomic_DNA"/>
</dbReference>
<dbReference type="InterPro" id="IPR029062">
    <property type="entry name" value="Class_I_gatase-like"/>
</dbReference>
<keyword evidence="1" id="KW-0732">Signal</keyword>
<evidence type="ECO:0000313" key="4">
    <source>
        <dbReference type="Proteomes" id="UP000321907"/>
    </source>
</evidence>
<dbReference type="OrthoDB" id="189183at2"/>
<name>A0A5C7FJT2_9BACT</name>
<evidence type="ECO:0000259" key="2">
    <source>
        <dbReference type="Pfam" id="PF06283"/>
    </source>
</evidence>
<evidence type="ECO:0000313" key="3">
    <source>
        <dbReference type="EMBL" id="TXF90106.1"/>
    </source>
</evidence>
<feature type="signal peptide" evidence="1">
    <location>
        <begin position="1"/>
        <end position="21"/>
    </location>
</feature>
<dbReference type="Gene3D" id="3.40.50.880">
    <property type="match status" value="1"/>
</dbReference>
<proteinExistence type="predicted"/>
<dbReference type="SUPFAM" id="SSF52317">
    <property type="entry name" value="Class I glutamine amidotransferase-like"/>
    <property type="match status" value="1"/>
</dbReference>
<accession>A0A5C7FJT2</accession>
<reference evidence="3 4" key="1">
    <citation type="submission" date="2019-08" db="EMBL/GenBank/DDBJ databases">
        <title>Lewinella sp. strain SSH13 Genome sequencing and assembly.</title>
        <authorList>
            <person name="Kim I."/>
        </authorList>
    </citation>
    <scope>NUCLEOTIDE SEQUENCE [LARGE SCALE GENOMIC DNA]</scope>
    <source>
        <strain evidence="3 4">SSH13</strain>
    </source>
</reference>
<protein>
    <recommendedName>
        <fullName evidence="2">ThuA-like domain-containing protein</fullName>
    </recommendedName>
</protein>
<dbReference type="AlphaFoldDB" id="A0A5C7FJT2"/>
<dbReference type="RefSeq" id="WP_147930145.1">
    <property type="nucleotide sequence ID" value="NZ_VOXD01000009.1"/>
</dbReference>
<dbReference type="Proteomes" id="UP000321907">
    <property type="component" value="Unassembled WGS sequence"/>
</dbReference>